<organism evidence="3 4">
    <name type="scientific">Nostocoides japonicum T1-X7</name>
    <dbReference type="NCBI Taxonomy" id="1194083"/>
    <lineage>
        <taxon>Bacteria</taxon>
        <taxon>Bacillati</taxon>
        <taxon>Actinomycetota</taxon>
        <taxon>Actinomycetes</taxon>
        <taxon>Micrococcales</taxon>
        <taxon>Intrasporangiaceae</taxon>
        <taxon>Nostocoides</taxon>
    </lineage>
</organism>
<feature type="transmembrane region" description="Helical" evidence="2">
    <location>
        <begin position="12"/>
        <end position="30"/>
    </location>
</feature>
<keyword evidence="4" id="KW-1185">Reference proteome</keyword>
<dbReference type="AlphaFoldDB" id="A0A077M3H8"/>
<proteinExistence type="predicted"/>
<reference evidence="3 4" key="1">
    <citation type="journal article" date="2013" name="ISME J.">
        <title>A metabolic model for members of the genus Tetrasphaera involved in enhanced biological phosphorus removal.</title>
        <authorList>
            <person name="Kristiansen R."/>
            <person name="Nguyen H.T.T."/>
            <person name="Saunders A.M."/>
            <person name="Nielsen J.L."/>
            <person name="Wimmer R."/>
            <person name="Le V.Q."/>
            <person name="McIlroy S.J."/>
            <person name="Petrovski S."/>
            <person name="Seviour R.J."/>
            <person name="Calteau A."/>
            <person name="Nielsen K.L."/>
            <person name="Nielsen P.H."/>
        </authorList>
    </citation>
    <scope>NUCLEOTIDE SEQUENCE [LARGE SCALE GENOMIC DNA]</scope>
    <source>
        <strain evidence="3 4">T1-X7</strain>
    </source>
</reference>
<evidence type="ECO:0000256" key="1">
    <source>
        <dbReference type="SAM" id="MobiDB-lite"/>
    </source>
</evidence>
<comment type="caution">
    <text evidence="3">The sequence shown here is derived from an EMBL/GenBank/DDBJ whole genome shotgun (WGS) entry which is preliminary data.</text>
</comment>
<evidence type="ECO:0000313" key="4">
    <source>
        <dbReference type="Proteomes" id="UP000035721"/>
    </source>
</evidence>
<gene>
    <name evidence="3" type="ORF">BN12_500001</name>
</gene>
<sequence length="190" mass="19225">MAGGGQAPTPAGGLLLTCGVLAVAVGLTSVRLRLPVLLAVVGAGQWLLHEALTAMTASGTGAGLTVHDHHGPLTLSTGAGHATAVTSVCGPSAGMLVCHVVASLLTAWLLARGEAALWRVVARLVPPRPGRRPRAGRSLNPSAAVVDHRPEGRVVRPLPARGPPSTRTVESRGTELDSSLPLRAAVLCAV</sequence>
<evidence type="ECO:0000313" key="3">
    <source>
        <dbReference type="EMBL" id="CCH79617.1"/>
    </source>
</evidence>
<accession>A0A077M3H8</accession>
<evidence type="ECO:0000256" key="2">
    <source>
        <dbReference type="SAM" id="Phobius"/>
    </source>
</evidence>
<name>A0A077M3H8_9MICO</name>
<protein>
    <submittedName>
        <fullName evidence="3">Uncharacterized protein</fullName>
    </submittedName>
</protein>
<dbReference type="EMBL" id="CAJB01000382">
    <property type="protein sequence ID" value="CCH79617.1"/>
    <property type="molecule type" value="Genomic_DNA"/>
</dbReference>
<dbReference type="Proteomes" id="UP000035721">
    <property type="component" value="Unassembled WGS sequence"/>
</dbReference>
<keyword evidence="2" id="KW-0472">Membrane</keyword>
<keyword evidence="2" id="KW-0812">Transmembrane</keyword>
<feature type="region of interest" description="Disordered" evidence="1">
    <location>
        <begin position="154"/>
        <end position="175"/>
    </location>
</feature>
<dbReference type="STRING" id="1194083.BN12_500001"/>
<keyword evidence="2" id="KW-1133">Transmembrane helix</keyword>
<dbReference type="OrthoDB" id="5191668at2"/>